<reference evidence="2" key="1">
    <citation type="journal article" date="2022" name="Mol. Ecol. Resour.">
        <title>The genomes of chicory, endive, great burdock and yacon provide insights into Asteraceae palaeo-polyploidization history and plant inulin production.</title>
        <authorList>
            <person name="Fan W."/>
            <person name="Wang S."/>
            <person name="Wang H."/>
            <person name="Wang A."/>
            <person name="Jiang F."/>
            <person name="Liu H."/>
            <person name="Zhao H."/>
            <person name="Xu D."/>
            <person name="Zhang Y."/>
        </authorList>
    </citation>
    <scope>NUCLEOTIDE SEQUENCE [LARGE SCALE GENOMIC DNA]</scope>
    <source>
        <strain evidence="2">cv. Yunnan</strain>
    </source>
</reference>
<gene>
    <name evidence="1" type="ORF">L1987_20213</name>
</gene>
<keyword evidence="2" id="KW-1185">Reference proteome</keyword>
<organism evidence="1 2">
    <name type="scientific">Smallanthus sonchifolius</name>
    <dbReference type="NCBI Taxonomy" id="185202"/>
    <lineage>
        <taxon>Eukaryota</taxon>
        <taxon>Viridiplantae</taxon>
        <taxon>Streptophyta</taxon>
        <taxon>Embryophyta</taxon>
        <taxon>Tracheophyta</taxon>
        <taxon>Spermatophyta</taxon>
        <taxon>Magnoliopsida</taxon>
        <taxon>eudicotyledons</taxon>
        <taxon>Gunneridae</taxon>
        <taxon>Pentapetalae</taxon>
        <taxon>asterids</taxon>
        <taxon>campanulids</taxon>
        <taxon>Asterales</taxon>
        <taxon>Asteraceae</taxon>
        <taxon>Asteroideae</taxon>
        <taxon>Heliantheae alliance</taxon>
        <taxon>Millerieae</taxon>
        <taxon>Smallanthus</taxon>
    </lineage>
</organism>
<accession>A0ACB9IR70</accession>
<name>A0ACB9IR70_9ASTR</name>
<protein>
    <submittedName>
        <fullName evidence="1">Uncharacterized protein</fullName>
    </submittedName>
</protein>
<dbReference type="Proteomes" id="UP001056120">
    <property type="component" value="Linkage Group LG07"/>
</dbReference>
<proteinExistence type="predicted"/>
<evidence type="ECO:0000313" key="1">
    <source>
        <dbReference type="EMBL" id="KAI3810592.1"/>
    </source>
</evidence>
<comment type="caution">
    <text evidence="1">The sequence shown here is derived from an EMBL/GenBank/DDBJ whole genome shotgun (WGS) entry which is preliminary data.</text>
</comment>
<reference evidence="1 2" key="2">
    <citation type="journal article" date="2022" name="Mol. Ecol. Resour.">
        <title>The genomes of chicory, endive, great burdock and yacon provide insights into Asteraceae paleo-polyploidization history and plant inulin production.</title>
        <authorList>
            <person name="Fan W."/>
            <person name="Wang S."/>
            <person name="Wang H."/>
            <person name="Wang A."/>
            <person name="Jiang F."/>
            <person name="Liu H."/>
            <person name="Zhao H."/>
            <person name="Xu D."/>
            <person name="Zhang Y."/>
        </authorList>
    </citation>
    <scope>NUCLEOTIDE SEQUENCE [LARGE SCALE GENOMIC DNA]</scope>
    <source>
        <strain evidence="2">cv. Yunnan</strain>
        <tissue evidence="1">Leaves</tissue>
    </source>
</reference>
<evidence type="ECO:0000313" key="2">
    <source>
        <dbReference type="Proteomes" id="UP001056120"/>
    </source>
</evidence>
<dbReference type="EMBL" id="CM042024">
    <property type="protein sequence ID" value="KAI3810592.1"/>
    <property type="molecule type" value="Genomic_DNA"/>
</dbReference>
<sequence length="167" mass="19164">MRLAFSERHALNEQRLKRRHERQAPSVIQIRSEARDGENDTSRTQATGARPSLSAESGSRQESKEIHSRRKMMSEGKGIVQELESGCPRKKQRTTQEGLDEDILNMLSEASRYETSIMRSQIMALKEREENREKEVTKLRGMVLNQNRVIDALKKTVEKLSGIVTEL</sequence>